<name>A0A7X1NSY6_9MICC</name>
<sequence>MEQPVLDALYEAGSSEKVFLGYVAMTDHTDMINTRSVTLWQPAPSTLKEAKAWADGQQEIPANYRLEARGVVSFILNTESTKTAHDRDWTPVRD</sequence>
<gene>
    <name evidence="1" type="ORF">FNH21_16620</name>
</gene>
<accession>A0A7X1NSY6</accession>
<dbReference type="AlphaFoldDB" id="A0A7X1NSY6"/>
<dbReference type="RefSeq" id="WP_152817182.1">
    <property type="nucleotide sequence ID" value="NZ_VJXX01000010.1"/>
</dbReference>
<evidence type="ECO:0000313" key="2">
    <source>
        <dbReference type="Proteomes" id="UP000326464"/>
    </source>
</evidence>
<proteinExistence type="predicted"/>
<dbReference type="EMBL" id="VJXX01000010">
    <property type="protein sequence ID" value="MPY12317.1"/>
    <property type="molecule type" value="Genomic_DNA"/>
</dbReference>
<keyword evidence="2" id="KW-1185">Reference proteome</keyword>
<organism evidence="1 2">
    <name type="scientific">Arthrobacter bussei</name>
    <dbReference type="NCBI Taxonomy" id="2594179"/>
    <lineage>
        <taxon>Bacteria</taxon>
        <taxon>Bacillati</taxon>
        <taxon>Actinomycetota</taxon>
        <taxon>Actinomycetes</taxon>
        <taxon>Micrococcales</taxon>
        <taxon>Micrococcaceae</taxon>
        <taxon>Arthrobacter</taxon>
    </lineage>
</organism>
<dbReference type="Proteomes" id="UP000326464">
    <property type="component" value="Unassembled WGS sequence"/>
</dbReference>
<comment type="caution">
    <text evidence="1">The sequence shown here is derived from an EMBL/GenBank/DDBJ whole genome shotgun (WGS) entry which is preliminary data.</text>
</comment>
<reference evidence="2" key="1">
    <citation type="submission" date="2019-07" db="EMBL/GenBank/DDBJ databases">
        <title>Arthrobacter KR32 sp. nov., isolated from mountain cheese made of cows milk.</title>
        <authorList>
            <person name="Flegler A."/>
        </authorList>
    </citation>
    <scope>NUCLEOTIDE SEQUENCE [LARGE SCALE GENOMIC DNA]</scope>
    <source>
        <strain evidence="2">KR32</strain>
    </source>
</reference>
<evidence type="ECO:0000313" key="1">
    <source>
        <dbReference type="EMBL" id="MPY12317.1"/>
    </source>
</evidence>
<protein>
    <submittedName>
        <fullName evidence="1">Uncharacterized protein</fullName>
    </submittedName>
</protein>